<proteinExistence type="predicted"/>
<dbReference type="CDD" id="cd24049">
    <property type="entry name" value="ASKHA_NBD_PilM"/>
    <property type="match status" value="1"/>
</dbReference>
<accession>A0A1F7V8M7</accession>
<evidence type="ECO:0000313" key="1">
    <source>
        <dbReference type="EMBL" id="OGL86850.1"/>
    </source>
</evidence>
<sequence>MAFGLDLSNTTAKIAQLRRAGKNFVIEALTEIPISPNLIKDGEIQNAEQFNSELNKFLQVYRKDLVEGVIISLPEAKTFIQTIVIPKHNTAALAQQLDDALPEYLPLPLNEMYQDSAVLAETDKEWRVVTGAAPKNIVDNYIQLLESSHLIPVALDIQAMAIARALIPDKETRRRTRAIIDLGRHRASLIIHDQKAVQFTMSLPIAGERITENIAQELNLTLEQAEKAKITCGLDPMRCEGVLRNILEQMVEDLVKRVAEAREYYQDHFIDAHDFEEVLLTGGGAYLLCLDQVLSEVLKIPVKLGNPWENIRLSSAPQLTAPLRFTNVLGLALRGAEGEMVV</sequence>
<dbReference type="PIRSF" id="PIRSF019169">
    <property type="entry name" value="PilM"/>
    <property type="match status" value="1"/>
</dbReference>
<evidence type="ECO:0008006" key="3">
    <source>
        <dbReference type="Google" id="ProtNLM"/>
    </source>
</evidence>
<dbReference type="Pfam" id="PF11104">
    <property type="entry name" value="PilM_2"/>
    <property type="match status" value="1"/>
</dbReference>
<dbReference type="NCBIfam" id="TIGR01175">
    <property type="entry name" value="pilM"/>
    <property type="match status" value="1"/>
</dbReference>
<gene>
    <name evidence="1" type="ORF">A3I40_01015</name>
</gene>
<dbReference type="Proteomes" id="UP000178723">
    <property type="component" value="Unassembled WGS sequence"/>
</dbReference>
<dbReference type="AlphaFoldDB" id="A0A1F7V8M7"/>
<protein>
    <recommendedName>
        <fullName evidence="3">SHS2 domain-containing protein</fullName>
    </recommendedName>
</protein>
<dbReference type="InterPro" id="IPR050696">
    <property type="entry name" value="FtsA/MreB"/>
</dbReference>
<organism evidence="1 2">
    <name type="scientific">Candidatus Uhrbacteria bacterium RIFCSPLOWO2_02_FULL_48_12</name>
    <dbReference type="NCBI Taxonomy" id="1802407"/>
    <lineage>
        <taxon>Bacteria</taxon>
        <taxon>Candidatus Uhriibacteriota</taxon>
    </lineage>
</organism>
<dbReference type="EMBL" id="MGEP01000042">
    <property type="protein sequence ID" value="OGL86850.1"/>
    <property type="molecule type" value="Genomic_DNA"/>
</dbReference>
<dbReference type="Gene3D" id="3.30.420.40">
    <property type="match status" value="2"/>
</dbReference>
<dbReference type="InterPro" id="IPR043129">
    <property type="entry name" value="ATPase_NBD"/>
</dbReference>
<dbReference type="PANTHER" id="PTHR32432:SF3">
    <property type="entry name" value="ETHANOLAMINE UTILIZATION PROTEIN EUTJ"/>
    <property type="match status" value="1"/>
</dbReference>
<dbReference type="PANTHER" id="PTHR32432">
    <property type="entry name" value="CELL DIVISION PROTEIN FTSA-RELATED"/>
    <property type="match status" value="1"/>
</dbReference>
<dbReference type="Gene3D" id="3.30.1490.300">
    <property type="match status" value="1"/>
</dbReference>
<reference evidence="1 2" key="1">
    <citation type="journal article" date="2016" name="Nat. Commun.">
        <title>Thousands of microbial genomes shed light on interconnected biogeochemical processes in an aquifer system.</title>
        <authorList>
            <person name="Anantharaman K."/>
            <person name="Brown C.T."/>
            <person name="Hug L.A."/>
            <person name="Sharon I."/>
            <person name="Castelle C.J."/>
            <person name="Probst A.J."/>
            <person name="Thomas B.C."/>
            <person name="Singh A."/>
            <person name="Wilkins M.J."/>
            <person name="Karaoz U."/>
            <person name="Brodie E.L."/>
            <person name="Williams K.H."/>
            <person name="Hubbard S.S."/>
            <person name="Banfield J.F."/>
        </authorList>
    </citation>
    <scope>NUCLEOTIDE SEQUENCE [LARGE SCALE GENOMIC DNA]</scope>
</reference>
<name>A0A1F7V8M7_9BACT</name>
<dbReference type="InterPro" id="IPR005883">
    <property type="entry name" value="PilM"/>
</dbReference>
<dbReference type="STRING" id="1802407.A3I40_01015"/>
<evidence type="ECO:0000313" key="2">
    <source>
        <dbReference type="Proteomes" id="UP000178723"/>
    </source>
</evidence>
<dbReference type="SUPFAM" id="SSF53067">
    <property type="entry name" value="Actin-like ATPase domain"/>
    <property type="match status" value="2"/>
</dbReference>
<comment type="caution">
    <text evidence="1">The sequence shown here is derived from an EMBL/GenBank/DDBJ whole genome shotgun (WGS) entry which is preliminary data.</text>
</comment>